<protein>
    <recommendedName>
        <fullName evidence="4">O-antigen ligase family protein</fullName>
    </recommendedName>
</protein>
<feature type="transmembrane region" description="Helical" evidence="1">
    <location>
        <begin position="125"/>
        <end position="146"/>
    </location>
</feature>
<gene>
    <name evidence="2" type="ORF">CA267_005095</name>
</gene>
<dbReference type="AlphaFoldDB" id="A0A6M4MCD5"/>
<keyword evidence="3" id="KW-1185">Reference proteome</keyword>
<keyword evidence="1" id="KW-0812">Transmembrane</keyword>
<evidence type="ECO:0000256" key="1">
    <source>
        <dbReference type="SAM" id="Phobius"/>
    </source>
</evidence>
<dbReference type="InterPro" id="IPR051533">
    <property type="entry name" value="WaaL-like"/>
</dbReference>
<evidence type="ECO:0000313" key="2">
    <source>
        <dbReference type="EMBL" id="QJR80195.1"/>
    </source>
</evidence>
<feature type="transmembrane region" description="Helical" evidence="1">
    <location>
        <begin position="380"/>
        <end position="401"/>
    </location>
</feature>
<dbReference type="PANTHER" id="PTHR37422">
    <property type="entry name" value="TEICHURONIC ACID BIOSYNTHESIS PROTEIN TUAE"/>
    <property type="match status" value="1"/>
</dbReference>
<feature type="transmembrane region" description="Helical" evidence="1">
    <location>
        <begin position="200"/>
        <end position="218"/>
    </location>
</feature>
<dbReference type="RefSeq" id="WP_139316222.1">
    <property type="nucleotide sequence ID" value="NZ_CP052766.1"/>
</dbReference>
<evidence type="ECO:0000313" key="3">
    <source>
        <dbReference type="Proteomes" id="UP000219285"/>
    </source>
</evidence>
<feature type="transmembrane region" description="Helical" evidence="1">
    <location>
        <begin position="413"/>
        <end position="435"/>
    </location>
</feature>
<feature type="transmembrane region" description="Helical" evidence="1">
    <location>
        <begin position="239"/>
        <end position="258"/>
    </location>
</feature>
<feature type="transmembrane region" description="Helical" evidence="1">
    <location>
        <begin position="72"/>
        <end position="96"/>
    </location>
</feature>
<evidence type="ECO:0008006" key="4">
    <source>
        <dbReference type="Google" id="ProtNLM"/>
    </source>
</evidence>
<proteinExistence type="predicted"/>
<dbReference type="EMBL" id="CP052766">
    <property type="protein sequence ID" value="QJR80195.1"/>
    <property type="molecule type" value="Genomic_DNA"/>
</dbReference>
<keyword evidence="1" id="KW-1133">Transmembrane helix</keyword>
<feature type="transmembrane region" description="Helical" evidence="1">
    <location>
        <begin position="37"/>
        <end position="57"/>
    </location>
</feature>
<reference evidence="3" key="1">
    <citation type="submission" date="2014-12" db="EMBL/GenBank/DDBJ databases">
        <title>Complete genome sequence of a multi-drug resistant Klebsiella pneumoniae.</title>
        <authorList>
            <person name="Hua X."/>
            <person name="Chen Q."/>
            <person name="Li X."/>
            <person name="Feng Y."/>
            <person name="Ruan Z."/>
            <person name="Yu Y."/>
        </authorList>
    </citation>
    <scope>NUCLEOTIDE SEQUENCE [LARGE SCALE GENOMIC DNA]</scope>
    <source>
        <strain evidence="3">5.12</strain>
    </source>
</reference>
<feature type="transmembrane region" description="Helical" evidence="1">
    <location>
        <begin position="153"/>
        <end position="171"/>
    </location>
</feature>
<dbReference type="PANTHER" id="PTHR37422:SF13">
    <property type="entry name" value="LIPOPOLYSACCHARIDE BIOSYNTHESIS PROTEIN PA4999-RELATED"/>
    <property type="match status" value="1"/>
</dbReference>
<feature type="transmembrane region" description="Helical" evidence="1">
    <location>
        <begin position="293"/>
        <end position="313"/>
    </location>
</feature>
<dbReference type="OrthoDB" id="9783389at2"/>
<feature type="transmembrane region" description="Helical" evidence="1">
    <location>
        <begin position="441"/>
        <end position="459"/>
    </location>
</feature>
<feature type="transmembrane region" description="Helical" evidence="1">
    <location>
        <begin position="264"/>
        <end position="281"/>
    </location>
</feature>
<sequence>MNFHLSKFQKIATPSRSCFIATILILLWLPLPLGSATAWGWLTLTVLLVTISAIYGWQHQAVASVIIRRNRYLFWGWIAIFCGQLLQLLPLPLFIIEWVRPERLHNLAVLDSQWLSLTFNNQDTLLSLLRTLSFFCLFLLTLLMIRSARKTKLLLQFIFGMGIFQALYGSFSRGSGQSHSLILDLPVANGASGTFLSNAYFSHFLLLTLGAALGLLVLKIKPSVTSTAREKIRRLVKYFFSRKAAFRLGVLFLVFGILVSESVIGVMAACIATTGCALYGLKVFKPRPTYYTYFVGLLVVVDIVVGIGTHALIPPDLPEKTITAAPSLNPNLFKKPSSPGVFHFGVLGAGAGTAIDTAAAFQDIPIPGHLAAPQNDYGQFLIEFGLPLSLVFLAMFGWCFGHAVVAMAKRRHVVFRGAAFACVIGLSGTMIQMIASTPLQSPANAAYVTVLLALSLSSFQCRKYQRA</sequence>
<keyword evidence="1" id="KW-0472">Membrane</keyword>
<accession>A0A6M4MCD5</accession>
<reference evidence="2 3" key="2">
    <citation type="submission" date="2020-04" db="EMBL/GenBank/DDBJ databases">
        <title>Complete genome sequence of Alteromonas pelagimontana 5.12T.</title>
        <authorList>
            <person name="Sinha R.K."/>
            <person name="Krishnan K.P."/>
            <person name="Kurian J.P."/>
        </authorList>
    </citation>
    <scope>NUCLEOTIDE SEQUENCE [LARGE SCALE GENOMIC DNA]</scope>
    <source>
        <strain evidence="2 3">5.12</strain>
    </source>
</reference>
<organism evidence="2 3">
    <name type="scientific">Alteromonas pelagimontana</name>
    <dbReference type="NCBI Taxonomy" id="1858656"/>
    <lineage>
        <taxon>Bacteria</taxon>
        <taxon>Pseudomonadati</taxon>
        <taxon>Pseudomonadota</taxon>
        <taxon>Gammaproteobacteria</taxon>
        <taxon>Alteromonadales</taxon>
        <taxon>Alteromonadaceae</taxon>
        <taxon>Alteromonas/Salinimonas group</taxon>
        <taxon>Alteromonas</taxon>
    </lineage>
</organism>
<dbReference type="Proteomes" id="UP000219285">
    <property type="component" value="Chromosome"/>
</dbReference>
<name>A0A6M4MCD5_9ALTE</name>
<dbReference type="KEGG" id="apel:CA267_005095"/>
<feature type="transmembrane region" description="Helical" evidence="1">
    <location>
        <begin position="12"/>
        <end position="31"/>
    </location>
</feature>